<evidence type="ECO:0000256" key="1">
    <source>
        <dbReference type="ARBA" id="ARBA00004880"/>
    </source>
</evidence>
<evidence type="ECO:0000256" key="9">
    <source>
        <dbReference type="ARBA" id="ARBA00069884"/>
    </source>
</evidence>
<evidence type="ECO:0000256" key="4">
    <source>
        <dbReference type="ARBA" id="ARBA00022723"/>
    </source>
</evidence>
<dbReference type="GO" id="GO:0044205">
    <property type="term" value="P:'de novo' UMP biosynthetic process"/>
    <property type="evidence" value="ECO:0007669"/>
    <property type="project" value="UniProtKB-UniPathway"/>
</dbReference>
<evidence type="ECO:0000256" key="6">
    <source>
        <dbReference type="ARBA" id="ARBA00022833"/>
    </source>
</evidence>
<dbReference type="GO" id="GO:0046872">
    <property type="term" value="F:metal ion binding"/>
    <property type="evidence" value="ECO:0007669"/>
    <property type="project" value="UniProtKB-KW"/>
</dbReference>
<dbReference type="InterPro" id="IPR032466">
    <property type="entry name" value="Metal_Hydrolase"/>
</dbReference>
<dbReference type="GO" id="GO:0009507">
    <property type="term" value="C:chloroplast"/>
    <property type="evidence" value="ECO:0007669"/>
    <property type="project" value="TreeGrafter"/>
</dbReference>
<dbReference type="EC" id="3.5.2.3" evidence="3"/>
<comment type="similarity">
    <text evidence="2">Belongs to the metallo-dependent hydrolases superfamily. DHOase family. Class II DHOase subfamily.</text>
</comment>
<keyword evidence="7" id="KW-0665">Pyrimidine biosynthesis</keyword>
<evidence type="ECO:0000256" key="5">
    <source>
        <dbReference type="ARBA" id="ARBA00022801"/>
    </source>
</evidence>
<dbReference type="GO" id="GO:0004151">
    <property type="term" value="F:dihydroorotase activity"/>
    <property type="evidence" value="ECO:0007669"/>
    <property type="project" value="UniProtKB-EC"/>
</dbReference>
<dbReference type="Gramene" id="TKW07060">
    <property type="protein sequence ID" value="TKW07060"/>
    <property type="gene ID" value="SEVIR_7G282900v2"/>
</dbReference>
<keyword evidence="6" id="KW-0862">Zinc</keyword>
<proteinExistence type="inferred from homology"/>
<dbReference type="Pfam" id="PF01979">
    <property type="entry name" value="Amidohydro_1"/>
    <property type="match status" value="1"/>
</dbReference>
<dbReference type="NCBIfam" id="TIGR00856">
    <property type="entry name" value="pyrC_dimer"/>
    <property type="match status" value="1"/>
</dbReference>
<sequence length="404" mass="44975">MQAASTTTTTIRTHTHTNLPSASFLRLPPPRRVSFRASPRMSLRATAMAATSQQQEEQLIITRPDDWHLHVREGSVLEAVLPHSARHFGRAIIMPNLKPPVTTTARALEYREEIMKALPPGSSFEPLMTLYLTDNTSPEEIKLGRKSGVVFAVKLYPAGATTNSQDGVTDIGKCMPVFEEMVRQEMPLLVHGEVTDPHVDTFDREKVFIDRILAPLVQKLPQLKIVMEHITTMDAVNFIESCEEGHVAATVTPQHLLLNRNALFQGGLQPHNYCLPVLKRETHRQAILSAVTSGSRRYFLGTDSAPHDKRNKERYCGCAGIYSAPVALSLYAKVFEEAGALDKLEAFTSFNGPDFYGLPRNTSKIVLKKSAWKVPATYTYSSGEIVPMFTGCTLEWLPSDQTEE</sequence>
<evidence type="ECO:0000259" key="11">
    <source>
        <dbReference type="Pfam" id="PF01979"/>
    </source>
</evidence>
<dbReference type="FunFam" id="3.20.20.140:FF:000006">
    <property type="entry name" value="Dihydroorotase"/>
    <property type="match status" value="1"/>
</dbReference>
<evidence type="ECO:0000313" key="13">
    <source>
        <dbReference type="Proteomes" id="UP000298652"/>
    </source>
</evidence>
<dbReference type="OMA" id="LLEWHYT"/>
<dbReference type="PROSITE" id="PS00483">
    <property type="entry name" value="DIHYDROOROTASE_2"/>
    <property type="match status" value="1"/>
</dbReference>
<dbReference type="UniPathway" id="UPA00070">
    <property type="reaction ID" value="UER00117"/>
</dbReference>
<keyword evidence="4" id="KW-0479">Metal-binding</keyword>
<evidence type="ECO:0000256" key="10">
    <source>
        <dbReference type="SAM" id="MobiDB-lite"/>
    </source>
</evidence>
<dbReference type="HAMAP" id="MF_00219">
    <property type="entry name" value="PyrC_classII"/>
    <property type="match status" value="1"/>
</dbReference>
<evidence type="ECO:0000256" key="2">
    <source>
        <dbReference type="ARBA" id="ARBA00005631"/>
    </source>
</evidence>
<dbReference type="Gene3D" id="3.20.20.140">
    <property type="entry name" value="Metal-dependent hydrolases"/>
    <property type="match status" value="1"/>
</dbReference>
<keyword evidence="13" id="KW-1185">Reference proteome</keyword>
<reference evidence="12" key="1">
    <citation type="submission" date="2019-03" db="EMBL/GenBank/DDBJ databases">
        <title>WGS assembly of Setaria viridis.</title>
        <authorList>
            <person name="Huang P."/>
            <person name="Jenkins J."/>
            <person name="Grimwood J."/>
            <person name="Barry K."/>
            <person name="Healey A."/>
            <person name="Mamidi S."/>
            <person name="Sreedasyam A."/>
            <person name="Shu S."/>
            <person name="Feldman M."/>
            <person name="Wu J."/>
            <person name="Yu Y."/>
            <person name="Chen C."/>
            <person name="Johnson J."/>
            <person name="Rokhsar D."/>
            <person name="Baxter I."/>
            <person name="Schmutz J."/>
            <person name="Brutnell T."/>
            <person name="Kellogg E."/>
        </authorList>
    </citation>
    <scope>NUCLEOTIDE SEQUENCE [LARGE SCALE GENOMIC DNA]</scope>
</reference>
<dbReference type="AlphaFoldDB" id="A0A4U6TVW7"/>
<dbReference type="InterPro" id="IPR006680">
    <property type="entry name" value="Amidohydro-rel"/>
</dbReference>
<dbReference type="GO" id="GO:0006207">
    <property type="term" value="P:'de novo' pyrimidine nucleobase biosynthetic process"/>
    <property type="evidence" value="ECO:0007669"/>
    <property type="project" value="TreeGrafter"/>
</dbReference>
<feature type="domain" description="Amidohydrolase-related" evidence="11">
    <location>
        <begin position="66"/>
        <end position="376"/>
    </location>
</feature>
<evidence type="ECO:0000256" key="8">
    <source>
        <dbReference type="ARBA" id="ARBA00048492"/>
    </source>
</evidence>
<evidence type="ECO:0000256" key="7">
    <source>
        <dbReference type="ARBA" id="ARBA00022975"/>
    </source>
</evidence>
<dbReference type="PROSITE" id="PS00482">
    <property type="entry name" value="DIHYDROOROTASE_1"/>
    <property type="match status" value="1"/>
</dbReference>
<dbReference type="Proteomes" id="UP000298652">
    <property type="component" value="Chromosome 7"/>
</dbReference>
<keyword evidence="5" id="KW-0378">Hydrolase</keyword>
<protein>
    <recommendedName>
        <fullName evidence="9">Dihydroorotase, mitochondrial</fullName>
        <ecNumber evidence="3">3.5.2.3</ecNumber>
    </recommendedName>
</protein>
<feature type="compositionally biased region" description="Low complexity" evidence="10">
    <location>
        <begin position="1"/>
        <end position="12"/>
    </location>
</feature>
<dbReference type="EMBL" id="CM016558">
    <property type="protein sequence ID" value="TKW07060.1"/>
    <property type="molecule type" value="Genomic_DNA"/>
</dbReference>
<dbReference type="InterPro" id="IPR004721">
    <property type="entry name" value="DHOdimr"/>
</dbReference>
<dbReference type="InterPro" id="IPR002195">
    <property type="entry name" value="Dihydroorotase_CS"/>
</dbReference>
<feature type="region of interest" description="Disordered" evidence="10">
    <location>
        <begin position="1"/>
        <end position="25"/>
    </location>
</feature>
<comment type="pathway">
    <text evidence="1">Pyrimidine metabolism; UMP biosynthesis via de novo pathway; (S)-dihydroorotate from bicarbonate: step 3/3.</text>
</comment>
<dbReference type="PANTHER" id="PTHR43137">
    <property type="entry name" value="DIHYDROOROTASE"/>
    <property type="match status" value="1"/>
</dbReference>
<evidence type="ECO:0000256" key="3">
    <source>
        <dbReference type="ARBA" id="ARBA00012860"/>
    </source>
</evidence>
<comment type="catalytic activity">
    <reaction evidence="8">
        <text>(S)-dihydroorotate + H2O = N-carbamoyl-L-aspartate + H(+)</text>
        <dbReference type="Rhea" id="RHEA:24296"/>
        <dbReference type="ChEBI" id="CHEBI:15377"/>
        <dbReference type="ChEBI" id="CHEBI:15378"/>
        <dbReference type="ChEBI" id="CHEBI:30864"/>
        <dbReference type="ChEBI" id="CHEBI:32814"/>
        <dbReference type="EC" id="3.5.2.3"/>
    </reaction>
</comment>
<name>A0A4U6TVW7_SETVI</name>
<dbReference type="SUPFAM" id="SSF51556">
    <property type="entry name" value="Metallo-dependent hydrolases"/>
    <property type="match status" value="1"/>
</dbReference>
<dbReference type="CDD" id="cd01294">
    <property type="entry name" value="DHOase"/>
    <property type="match status" value="1"/>
</dbReference>
<organism evidence="12 13">
    <name type="scientific">Setaria viridis</name>
    <name type="common">Green bristlegrass</name>
    <name type="synonym">Setaria italica subsp. viridis</name>
    <dbReference type="NCBI Taxonomy" id="4556"/>
    <lineage>
        <taxon>Eukaryota</taxon>
        <taxon>Viridiplantae</taxon>
        <taxon>Streptophyta</taxon>
        <taxon>Embryophyta</taxon>
        <taxon>Tracheophyta</taxon>
        <taxon>Spermatophyta</taxon>
        <taxon>Magnoliopsida</taxon>
        <taxon>Liliopsida</taxon>
        <taxon>Poales</taxon>
        <taxon>Poaceae</taxon>
        <taxon>PACMAD clade</taxon>
        <taxon>Panicoideae</taxon>
        <taxon>Panicodae</taxon>
        <taxon>Paniceae</taxon>
        <taxon>Cenchrinae</taxon>
        <taxon>Setaria</taxon>
    </lineage>
</organism>
<gene>
    <name evidence="12" type="ORF">SEVIR_7G282900v2</name>
</gene>
<accession>A0A4U6TVW7</accession>
<evidence type="ECO:0000313" key="12">
    <source>
        <dbReference type="EMBL" id="TKW07060.1"/>
    </source>
</evidence>
<dbReference type="PANTHER" id="PTHR43137:SF1">
    <property type="entry name" value="DIHYDROOROTASE"/>
    <property type="match status" value="1"/>
</dbReference>